<keyword evidence="2" id="KW-1185">Reference proteome</keyword>
<sequence length="82" mass="9406">MENLFVGYEWARHRTAERRASVTLWVNTCRDGPCDISGLKPKRHGFSYSSLEFWDLPLLSRRSQDSQGYLALSVEVQKTGSL</sequence>
<dbReference type="Proteomes" id="UP000193067">
    <property type="component" value="Unassembled WGS sequence"/>
</dbReference>
<evidence type="ECO:0000313" key="1">
    <source>
        <dbReference type="EMBL" id="OSC96860.1"/>
    </source>
</evidence>
<reference evidence="1 2" key="1">
    <citation type="journal article" date="2015" name="Biotechnol. Biofuels">
        <title>Enhanced degradation of softwood versus hardwood by the white-rot fungus Pycnoporus coccineus.</title>
        <authorList>
            <person name="Couturier M."/>
            <person name="Navarro D."/>
            <person name="Chevret D."/>
            <person name="Henrissat B."/>
            <person name="Piumi F."/>
            <person name="Ruiz-Duenas F.J."/>
            <person name="Martinez A.T."/>
            <person name="Grigoriev I.V."/>
            <person name="Riley R."/>
            <person name="Lipzen A."/>
            <person name="Berrin J.G."/>
            <person name="Master E.R."/>
            <person name="Rosso M.N."/>
        </authorList>
    </citation>
    <scope>NUCLEOTIDE SEQUENCE [LARGE SCALE GENOMIC DNA]</scope>
    <source>
        <strain evidence="1 2">BRFM310</strain>
    </source>
</reference>
<dbReference type="AlphaFoldDB" id="A0A1Y2I937"/>
<gene>
    <name evidence="1" type="ORF">PYCCODRAFT_1440756</name>
</gene>
<name>A0A1Y2I937_TRAC3</name>
<organism evidence="1 2">
    <name type="scientific">Trametes coccinea (strain BRFM310)</name>
    <name type="common">Pycnoporus coccineus</name>
    <dbReference type="NCBI Taxonomy" id="1353009"/>
    <lineage>
        <taxon>Eukaryota</taxon>
        <taxon>Fungi</taxon>
        <taxon>Dikarya</taxon>
        <taxon>Basidiomycota</taxon>
        <taxon>Agaricomycotina</taxon>
        <taxon>Agaricomycetes</taxon>
        <taxon>Polyporales</taxon>
        <taxon>Polyporaceae</taxon>
        <taxon>Trametes</taxon>
    </lineage>
</organism>
<accession>A0A1Y2I937</accession>
<proteinExistence type="predicted"/>
<dbReference type="EMBL" id="KZ084164">
    <property type="protein sequence ID" value="OSC96860.1"/>
    <property type="molecule type" value="Genomic_DNA"/>
</dbReference>
<evidence type="ECO:0000313" key="2">
    <source>
        <dbReference type="Proteomes" id="UP000193067"/>
    </source>
</evidence>
<protein>
    <submittedName>
        <fullName evidence="1">Uncharacterized protein</fullName>
    </submittedName>
</protein>